<dbReference type="PROSITE" id="PS50914">
    <property type="entry name" value="BON"/>
    <property type="match status" value="2"/>
</dbReference>
<proteinExistence type="predicted"/>
<feature type="signal peptide" evidence="2">
    <location>
        <begin position="1"/>
        <end position="24"/>
    </location>
</feature>
<dbReference type="Proteomes" id="UP001209257">
    <property type="component" value="Unassembled WGS sequence"/>
</dbReference>
<accession>A0ABT2VQ87</accession>
<dbReference type="Gene3D" id="3.40.1520.20">
    <property type="match status" value="1"/>
</dbReference>
<dbReference type="InterPro" id="IPR007055">
    <property type="entry name" value="BON_dom"/>
</dbReference>
<evidence type="ECO:0000256" key="2">
    <source>
        <dbReference type="SAM" id="SignalP"/>
    </source>
</evidence>
<dbReference type="PANTHER" id="PTHR34606">
    <property type="entry name" value="BON DOMAIN-CONTAINING PROTEIN"/>
    <property type="match status" value="1"/>
</dbReference>
<dbReference type="EMBL" id="JAOTJC010000012">
    <property type="protein sequence ID" value="MCU7555471.1"/>
    <property type="molecule type" value="Genomic_DNA"/>
</dbReference>
<reference evidence="5" key="1">
    <citation type="submission" date="2023-07" db="EMBL/GenBank/DDBJ databases">
        <title>Study on multiphase classification of strain Alteromonas salexigens isolated from the Yellow Sea.</title>
        <authorList>
            <person name="Sun L."/>
        </authorList>
    </citation>
    <scope>NUCLEOTIDE SEQUENCE [LARGE SCALE GENOMIC DNA]</scope>
    <source>
        <strain evidence="5">ASW11-19</strain>
    </source>
</reference>
<evidence type="ECO:0000313" key="4">
    <source>
        <dbReference type="EMBL" id="MCU7555471.1"/>
    </source>
</evidence>
<feature type="domain" description="BON" evidence="3">
    <location>
        <begin position="51"/>
        <end position="120"/>
    </location>
</feature>
<dbReference type="InterPro" id="IPR014004">
    <property type="entry name" value="Transpt-assoc_nodulatn_dom_bac"/>
</dbReference>
<dbReference type="SMART" id="SM00749">
    <property type="entry name" value="BON"/>
    <property type="match status" value="2"/>
</dbReference>
<feature type="domain" description="BON" evidence="3">
    <location>
        <begin position="129"/>
        <end position="195"/>
    </location>
</feature>
<feature type="chain" id="PRO_5045916840" evidence="2">
    <location>
        <begin position="25"/>
        <end position="195"/>
    </location>
</feature>
<dbReference type="PANTHER" id="PTHR34606:SF4">
    <property type="entry name" value="OUTER MEMBRANE LIPOPROTEIN DOLP"/>
    <property type="match status" value="1"/>
</dbReference>
<dbReference type="RefSeq" id="WP_262995174.1">
    <property type="nucleotide sequence ID" value="NZ_JAOTJC010000012.1"/>
</dbReference>
<protein>
    <submittedName>
        <fullName evidence="4">BON domain-containing protein</fullName>
    </submittedName>
</protein>
<sequence>MLNIKSINLVAVLLVSLTVTQLQGCAVAVVGAGAAAAKVANDRRTVGTQLDDQNAEGAIAYQWSKSEALKKEANLRADVYNGVALITGQVPSQALLNEAIQGAQRVEHIKKVHNQLRVGEPIGASQQATDIWLASKVKTKLVADERVPAMQVRVVVQNAEVFLMGRVTNQEATAAVDIARHVGGVERVVRAFEII</sequence>
<keyword evidence="5" id="KW-1185">Reference proteome</keyword>
<gene>
    <name evidence="4" type="ORF">OCL06_12820</name>
</gene>
<organism evidence="4 5">
    <name type="scientific">Alteromonas salexigens</name>
    <dbReference type="NCBI Taxonomy" id="2982530"/>
    <lineage>
        <taxon>Bacteria</taxon>
        <taxon>Pseudomonadati</taxon>
        <taxon>Pseudomonadota</taxon>
        <taxon>Gammaproteobacteria</taxon>
        <taxon>Alteromonadales</taxon>
        <taxon>Alteromonadaceae</taxon>
        <taxon>Alteromonas/Salinimonas group</taxon>
        <taxon>Alteromonas</taxon>
    </lineage>
</organism>
<dbReference type="InterPro" id="IPR051686">
    <property type="entry name" value="Lipoprotein_DolP"/>
</dbReference>
<evidence type="ECO:0000313" key="5">
    <source>
        <dbReference type="Proteomes" id="UP001209257"/>
    </source>
</evidence>
<evidence type="ECO:0000259" key="3">
    <source>
        <dbReference type="PROSITE" id="PS50914"/>
    </source>
</evidence>
<dbReference type="Pfam" id="PF04972">
    <property type="entry name" value="BON"/>
    <property type="match status" value="2"/>
</dbReference>
<comment type="caution">
    <text evidence="4">The sequence shown here is derived from an EMBL/GenBank/DDBJ whole genome shotgun (WGS) entry which is preliminary data.</text>
</comment>
<name>A0ABT2VQ87_9ALTE</name>
<keyword evidence="1 2" id="KW-0732">Signal</keyword>
<evidence type="ECO:0000256" key="1">
    <source>
        <dbReference type="ARBA" id="ARBA00022729"/>
    </source>
</evidence>